<evidence type="ECO:0000256" key="4">
    <source>
        <dbReference type="SAM" id="MobiDB-lite"/>
    </source>
</evidence>
<keyword evidence="2" id="KW-0238">DNA-binding</keyword>
<gene>
    <name evidence="6" type="ORF">C7R54_03775</name>
</gene>
<feature type="region of interest" description="Disordered" evidence="4">
    <location>
        <begin position="182"/>
        <end position="219"/>
    </location>
</feature>
<dbReference type="PROSITE" id="PS01117">
    <property type="entry name" value="HTH_MARR_1"/>
    <property type="match status" value="1"/>
</dbReference>
<reference evidence="6 7" key="1">
    <citation type="journal article" date="2017" name="Int. J. Syst. Evol. Microbiol.">
        <title>Achromobacter aloeverae sp. nov., isolated from the root of Aloe vera (L.) Burm.f.</title>
        <authorList>
            <person name="Kuncharoen N."/>
            <person name="Muramatsu Y."/>
            <person name="Shibata C."/>
            <person name="Kamakura Y."/>
            <person name="Nakagawa Y."/>
            <person name="Tanasupawat S."/>
        </authorList>
    </citation>
    <scope>NUCLEOTIDE SEQUENCE [LARGE SCALE GENOMIC DNA]</scope>
    <source>
        <strain evidence="6 7">AVA-1</strain>
    </source>
</reference>
<dbReference type="PANTHER" id="PTHR33164">
    <property type="entry name" value="TRANSCRIPTIONAL REGULATOR, MARR FAMILY"/>
    <property type="match status" value="1"/>
</dbReference>
<evidence type="ECO:0000256" key="2">
    <source>
        <dbReference type="ARBA" id="ARBA00023125"/>
    </source>
</evidence>
<dbReference type="InterPro" id="IPR039422">
    <property type="entry name" value="MarR/SlyA-like"/>
</dbReference>
<name>A0A4Q1HPM5_9BURK</name>
<dbReference type="PROSITE" id="PS50995">
    <property type="entry name" value="HTH_MARR_2"/>
    <property type="match status" value="1"/>
</dbReference>
<evidence type="ECO:0000259" key="5">
    <source>
        <dbReference type="PROSITE" id="PS50995"/>
    </source>
</evidence>
<comment type="caution">
    <text evidence="6">The sequence shown here is derived from an EMBL/GenBank/DDBJ whole genome shotgun (WGS) entry which is preliminary data.</text>
</comment>
<sequence>MSAATVHAGGEPDTGHPHHPLFRAMAPQPSIYMSAQHVERLSQLYSRPGFLLRRAHQIYVAIFEANFERLSLSPAQYSVMVALHDLHGVNQGDLAKAIGMNKVTVSQIVQALETRGWITRKKADDDRRQRQLTLTADGLRAVNQTAAMAEATYAEQMAPLSEPERQRLFKLLQRIVDELEPRARTPFEPVATGQPAPRGRASGTRSDRVLRKRTSRTEA</sequence>
<dbReference type="GO" id="GO:0006950">
    <property type="term" value="P:response to stress"/>
    <property type="evidence" value="ECO:0007669"/>
    <property type="project" value="TreeGrafter"/>
</dbReference>
<dbReference type="PRINTS" id="PR00598">
    <property type="entry name" value="HTHMARR"/>
</dbReference>
<dbReference type="PANTHER" id="PTHR33164:SF95">
    <property type="entry name" value="TRANSCRIPTIONAL REGULATOR"/>
    <property type="match status" value="1"/>
</dbReference>
<evidence type="ECO:0000256" key="3">
    <source>
        <dbReference type="ARBA" id="ARBA00023163"/>
    </source>
</evidence>
<dbReference type="Gene3D" id="1.10.10.10">
    <property type="entry name" value="Winged helix-like DNA-binding domain superfamily/Winged helix DNA-binding domain"/>
    <property type="match status" value="1"/>
</dbReference>
<dbReference type="InterPro" id="IPR036388">
    <property type="entry name" value="WH-like_DNA-bd_sf"/>
</dbReference>
<keyword evidence="7" id="KW-1185">Reference proteome</keyword>
<accession>A0A4Q1HPM5</accession>
<evidence type="ECO:0000256" key="1">
    <source>
        <dbReference type="ARBA" id="ARBA00023015"/>
    </source>
</evidence>
<dbReference type="AlphaFoldDB" id="A0A4Q1HPM5"/>
<dbReference type="Proteomes" id="UP000290849">
    <property type="component" value="Unassembled WGS sequence"/>
</dbReference>
<dbReference type="Pfam" id="PF01047">
    <property type="entry name" value="MarR"/>
    <property type="match status" value="1"/>
</dbReference>
<protein>
    <submittedName>
        <fullName evidence="6">MarR family transcriptional regulator</fullName>
    </submittedName>
</protein>
<dbReference type="SUPFAM" id="SSF46785">
    <property type="entry name" value="Winged helix' DNA-binding domain"/>
    <property type="match status" value="1"/>
</dbReference>
<dbReference type="SMART" id="SM00347">
    <property type="entry name" value="HTH_MARR"/>
    <property type="match status" value="1"/>
</dbReference>
<keyword evidence="1" id="KW-0805">Transcription regulation</keyword>
<organism evidence="6 7">
    <name type="scientific">Achromobacter aloeverae</name>
    <dbReference type="NCBI Taxonomy" id="1750518"/>
    <lineage>
        <taxon>Bacteria</taxon>
        <taxon>Pseudomonadati</taxon>
        <taxon>Pseudomonadota</taxon>
        <taxon>Betaproteobacteria</taxon>
        <taxon>Burkholderiales</taxon>
        <taxon>Alcaligenaceae</taxon>
        <taxon>Achromobacter</taxon>
    </lineage>
</organism>
<evidence type="ECO:0000313" key="6">
    <source>
        <dbReference type="EMBL" id="RXN92869.1"/>
    </source>
</evidence>
<dbReference type="InterPro" id="IPR023187">
    <property type="entry name" value="Tscrpt_reg_MarR-type_CS"/>
</dbReference>
<dbReference type="GO" id="GO:0003700">
    <property type="term" value="F:DNA-binding transcription factor activity"/>
    <property type="evidence" value="ECO:0007669"/>
    <property type="project" value="InterPro"/>
</dbReference>
<dbReference type="InterPro" id="IPR000835">
    <property type="entry name" value="HTH_MarR-typ"/>
</dbReference>
<keyword evidence="3" id="KW-0804">Transcription</keyword>
<feature type="region of interest" description="Disordered" evidence="4">
    <location>
        <begin position="1"/>
        <end position="22"/>
    </location>
</feature>
<dbReference type="GO" id="GO:0003677">
    <property type="term" value="F:DNA binding"/>
    <property type="evidence" value="ECO:0007669"/>
    <property type="project" value="UniProtKB-KW"/>
</dbReference>
<dbReference type="InterPro" id="IPR036390">
    <property type="entry name" value="WH_DNA-bd_sf"/>
</dbReference>
<evidence type="ECO:0000313" key="7">
    <source>
        <dbReference type="Proteomes" id="UP000290849"/>
    </source>
</evidence>
<dbReference type="EMBL" id="PYAL01000001">
    <property type="protein sequence ID" value="RXN92869.1"/>
    <property type="molecule type" value="Genomic_DNA"/>
</dbReference>
<feature type="compositionally biased region" description="Basic and acidic residues" evidence="4">
    <location>
        <begin position="205"/>
        <end position="219"/>
    </location>
</feature>
<proteinExistence type="predicted"/>
<feature type="domain" description="HTH marR-type" evidence="5">
    <location>
        <begin position="45"/>
        <end position="177"/>
    </location>
</feature>